<comment type="caution">
    <text evidence="1">The sequence shown here is derived from an EMBL/GenBank/DDBJ whole genome shotgun (WGS) entry which is preliminary data.</text>
</comment>
<gene>
    <name evidence="1" type="ORF">DFH45_001091</name>
</gene>
<dbReference type="EMBL" id="JABSXK010000001">
    <property type="protein sequence ID" value="NRV08128.1"/>
    <property type="molecule type" value="Genomic_DNA"/>
</dbReference>
<proteinExistence type="predicted"/>
<protein>
    <submittedName>
        <fullName evidence="1">Uncharacterized protein</fullName>
    </submittedName>
</protein>
<organism evidence="1 2">
    <name type="scientific">Clostridium beijerinckii</name>
    <name type="common">Clostridium MP</name>
    <dbReference type="NCBI Taxonomy" id="1520"/>
    <lineage>
        <taxon>Bacteria</taxon>
        <taxon>Bacillati</taxon>
        <taxon>Bacillota</taxon>
        <taxon>Clostridia</taxon>
        <taxon>Eubacteriales</taxon>
        <taxon>Clostridiaceae</taxon>
        <taxon>Clostridium</taxon>
    </lineage>
</organism>
<sequence length="136" mass="15291">MNKISLEDFIKKGLEKSEGIRKEADIEIEGYGPITFVRPTEDNILEYLDAQANAIKMNKNEEIIGTDYKLLANASKEFIYFSCPFLQNPELHKAWGIKDPLDAPVKAFGVENLAGIAKKIKQAFGDGKKTKEKLKN</sequence>
<dbReference type="Proteomes" id="UP000821656">
    <property type="component" value="Unassembled WGS sequence"/>
</dbReference>
<evidence type="ECO:0000313" key="1">
    <source>
        <dbReference type="EMBL" id="NRV08128.1"/>
    </source>
</evidence>
<dbReference type="AlphaFoldDB" id="A0A9Q5GIR7"/>
<dbReference type="RefSeq" id="WP_077310037.1">
    <property type="nucleotide sequence ID" value="NZ_CP016090.1"/>
</dbReference>
<accession>A0A9Q5GIR7</accession>
<name>A0A9Q5GIR7_CLOBE</name>
<evidence type="ECO:0000313" key="2">
    <source>
        <dbReference type="Proteomes" id="UP000821656"/>
    </source>
</evidence>
<reference evidence="1" key="1">
    <citation type="submission" date="2020-05" db="EMBL/GenBank/DDBJ databases">
        <title>Genomic insights into acetone-butanol-ethanol (ABE) fermentation by sequencing solventogenic clostridia strains.</title>
        <authorList>
            <person name="Brown S."/>
        </authorList>
    </citation>
    <scope>NUCLEOTIDE SEQUENCE</scope>
    <source>
        <strain evidence="1">DJ126</strain>
    </source>
</reference>